<keyword evidence="2" id="KW-0472">Membrane</keyword>
<feature type="compositionally biased region" description="Basic residues" evidence="1">
    <location>
        <begin position="85"/>
        <end position="106"/>
    </location>
</feature>
<feature type="region of interest" description="Disordered" evidence="1">
    <location>
        <begin position="1"/>
        <end position="34"/>
    </location>
</feature>
<keyword evidence="2" id="KW-1133">Transmembrane helix</keyword>
<comment type="caution">
    <text evidence="3">The sequence shown here is derived from an EMBL/GenBank/DDBJ whole genome shotgun (WGS) entry which is preliminary data.</text>
</comment>
<dbReference type="AlphaFoldDB" id="A0AAV8PZZ5"/>
<evidence type="ECO:0000256" key="1">
    <source>
        <dbReference type="SAM" id="MobiDB-lite"/>
    </source>
</evidence>
<dbReference type="PANTHER" id="PTHR35697:SF1">
    <property type="entry name" value="PROTEIN TRACHEARY ELEMENT DIFFERENTIATION-RELATED 7"/>
    <property type="match status" value="1"/>
</dbReference>
<proteinExistence type="predicted"/>
<evidence type="ECO:0000256" key="2">
    <source>
        <dbReference type="SAM" id="Phobius"/>
    </source>
</evidence>
<protein>
    <submittedName>
        <fullName evidence="3">Uncharacterized protein</fullName>
    </submittedName>
</protein>
<feature type="region of interest" description="Disordered" evidence="1">
    <location>
        <begin position="57"/>
        <end position="106"/>
    </location>
</feature>
<accession>A0AAV8PZZ5</accession>
<feature type="transmembrane region" description="Helical" evidence="2">
    <location>
        <begin position="152"/>
        <end position="177"/>
    </location>
</feature>
<evidence type="ECO:0000313" key="4">
    <source>
        <dbReference type="Proteomes" id="UP001222027"/>
    </source>
</evidence>
<evidence type="ECO:0000313" key="3">
    <source>
        <dbReference type="EMBL" id="KAJ8504072.1"/>
    </source>
</evidence>
<keyword evidence="2" id="KW-0812">Transmembrane</keyword>
<reference evidence="3 4" key="1">
    <citation type="submission" date="2022-12" db="EMBL/GenBank/DDBJ databases">
        <title>Chromosome-scale assembly of the Ensete ventricosum genome.</title>
        <authorList>
            <person name="Dussert Y."/>
            <person name="Stocks J."/>
            <person name="Wendawek A."/>
            <person name="Woldeyes F."/>
            <person name="Nichols R.A."/>
            <person name="Borrell J.S."/>
        </authorList>
    </citation>
    <scope>NUCLEOTIDE SEQUENCE [LARGE SCALE GENOMIC DNA]</scope>
    <source>
        <strain evidence="4">cv. Maze</strain>
        <tissue evidence="3">Seeds</tissue>
    </source>
</reference>
<dbReference type="GO" id="GO:0009834">
    <property type="term" value="P:plant-type secondary cell wall biogenesis"/>
    <property type="evidence" value="ECO:0007669"/>
    <property type="project" value="InterPro"/>
</dbReference>
<sequence>MMGHKMLDTTNTHTPHPLSPSPPQLSSSLFKHNGLPPASNATASICTTASKGIPVCTTAAESPEPPTTLTSEASTTSPQPPATPHLRRKRHRHHHLAEAPRHHHRQERWPRLRRSCHRYSRLRHPSVLHHWCRHHPTSLPPSPPPPSPNHTVIIVVFASLGGLLLLAFLAAALFCCIKKRKKKMTAKSEAVDVADRVHVHGTVVPGPHGQQLATLSIDEDIKVHEVFKKGAVTGETSLGEPASGKPRSSSRTGGGAGPSVTSRHHLL</sequence>
<name>A0AAV8PZZ5_ENSVE</name>
<feature type="compositionally biased region" description="Low complexity" evidence="1">
    <location>
        <begin position="57"/>
        <end position="77"/>
    </location>
</feature>
<dbReference type="EMBL" id="JAQQAF010000002">
    <property type="protein sequence ID" value="KAJ8504072.1"/>
    <property type="molecule type" value="Genomic_DNA"/>
</dbReference>
<organism evidence="3 4">
    <name type="scientific">Ensete ventricosum</name>
    <name type="common">Abyssinian banana</name>
    <name type="synonym">Musa ensete</name>
    <dbReference type="NCBI Taxonomy" id="4639"/>
    <lineage>
        <taxon>Eukaryota</taxon>
        <taxon>Viridiplantae</taxon>
        <taxon>Streptophyta</taxon>
        <taxon>Embryophyta</taxon>
        <taxon>Tracheophyta</taxon>
        <taxon>Spermatophyta</taxon>
        <taxon>Magnoliopsida</taxon>
        <taxon>Liliopsida</taxon>
        <taxon>Zingiberales</taxon>
        <taxon>Musaceae</taxon>
        <taxon>Ensete</taxon>
    </lineage>
</organism>
<feature type="region of interest" description="Disordered" evidence="1">
    <location>
        <begin position="232"/>
        <end position="267"/>
    </location>
</feature>
<dbReference type="PANTHER" id="PTHR35697">
    <property type="entry name" value="OS08G0108300 PROTEIN"/>
    <property type="match status" value="1"/>
</dbReference>
<dbReference type="Proteomes" id="UP001222027">
    <property type="component" value="Unassembled WGS sequence"/>
</dbReference>
<dbReference type="InterPro" id="IPR044950">
    <property type="entry name" value="TED6/7"/>
</dbReference>
<keyword evidence="4" id="KW-1185">Reference proteome</keyword>
<gene>
    <name evidence="3" type="ORF">OPV22_004958</name>
</gene>